<feature type="domain" description="Prepilin type IV endopeptidase peptidase" evidence="2">
    <location>
        <begin position="6"/>
        <end position="109"/>
    </location>
</feature>
<sequence>MLKKSIIFMMLLLFSIEDVRKKRIDILPLLAFSVIGAIYQTVTRALTIPEICGGMLLGVGLLGIAEMTGESLGYGDGLLFLVTGIYLGGWDNCSLLMTSLVLAFVFAIIQILVRKKSAKSEIPFVPFVLSAYVLYLGGQII</sequence>
<gene>
    <name evidence="3" type="ORF">WMO43_12115</name>
</gene>
<feature type="transmembrane region" description="Helical" evidence="1">
    <location>
        <begin position="122"/>
        <end position="140"/>
    </location>
</feature>
<dbReference type="RefSeq" id="WP_353531393.1">
    <property type="nucleotide sequence ID" value="NZ_JBBMEX010000014.1"/>
</dbReference>
<name>A0ABV1HFY0_9FIRM</name>
<dbReference type="Gene3D" id="1.20.120.1220">
    <property type="match status" value="1"/>
</dbReference>
<evidence type="ECO:0000259" key="2">
    <source>
        <dbReference type="Pfam" id="PF01478"/>
    </source>
</evidence>
<protein>
    <submittedName>
        <fullName evidence="3">Prepilin peptidase</fullName>
        <ecNumber evidence="3">3.4.23.43</ecNumber>
    </submittedName>
</protein>
<dbReference type="Proteomes" id="UP001454489">
    <property type="component" value="Unassembled WGS sequence"/>
</dbReference>
<keyword evidence="3" id="KW-0378">Hydrolase</keyword>
<evidence type="ECO:0000313" key="3">
    <source>
        <dbReference type="EMBL" id="MEQ2558606.1"/>
    </source>
</evidence>
<proteinExistence type="predicted"/>
<keyword evidence="1" id="KW-1133">Transmembrane helix</keyword>
<evidence type="ECO:0000313" key="4">
    <source>
        <dbReference type="Proteomes" id="UP001454489"/>
    </source>
</evidence>
<keyword evidence="1" id="KW-0472">Membrane</keyword>
<dbReference type="GO" id="GO:0004190">
    <property type="term" value="F:aspartic-type endopeptidase activity"/>
    <property type="evidence" value="ECO:0007669"/>
    <property type="project" value="UniProtKB-EC"/>
</dbReference>
<keyword evidence="4" id="KW-1185">Reference proteome</keyword>
<feature type="transmembrane region" description="Helical" evidence="1">
    <location>
        <begin position="24"/>
        <end position="42"/>
    </location>
</feature>
<evidence type="ECO:0000256" key="1">
    <source>
        <dbReference type="SAM" id="Phobius"/>
    </source>
</evidence>
<dbReference type="Pfam" id="PF01478">
    <property type="entry name" value="Peptidase_A24"/>
    <property type="match status" value="1"/>
</dbReference>
<keyword evidence="1" id="KW-0812">Transmembrane</keyword>
<accession>A0ABV1HFY0</accession>
<comment type="caution">
    <text evidence="3">The sequence shown here is derived from an EMBL/GenBank/DDBJ whole genome shotgun (WGS) entry which is preliminary data.</text>
</comment>
<feature type="transmembrane region" description="Helical" evidence="1">
    <location>
        <begin position="95"/>
        <end position="113"/>
    </location>
</feature>
<dbReference type="EMBL" id="JBBMEX010000014">
    <property type="protein sequence ID" value="MEQ2558606.1"/>
    <property type="molecule type" value="Genomic_DNA"/>
</dbReference>
<dbReference type="EC" id="3.4.23.43" evidence="3"/>
<dbReference type="InterPro" id="IPR000045">
    <property type="entry name" value="Prepilin_IV_endopep_pep"/>
</dbReference>
<organism evidence="3 4">
    <name type="scientific">Maccoyibacter intestinihominis</name>
    <dbReference type="NCBI Taxonomy" id="3133499"/>
    <lineage>
        <taxon>Bacteria</taxon>
        <taxon>Bacillati</taxon>
        <taxon>Bacillota</taxon>
        <taxon>Clostridia</taxon>
        <taxon>Lachnospirales</taxon>
        <taxon>Lachnospiraceae</taxon>
        <taxon>Maccoyibacter</taxon>
    </lineage>
</organism>
<reference evidence="3 4" key="1">
    <citation type="submission" date="2024-03" db="EMBL/GenBank/DDBJ databases">
        <title>Human intestinal bacterial collection.</title>
        <authorList>
            <person name="Pauvert C."/>
            <person name="Hitch T.C.A."/>
            <person name="Clavel T."/>
        </authorList>
    </citation>
    <scope>NUCLEOTIDE SEQUENCE [LARGE SCALE GENOMIC DNA]</scope>
    <source>
        <strain evidence="3 4">CLA-AA-H185</strain>
    </source>
</reference>